<dbReference type="Proteomes" id="UP000324022">
    <property type="component" value="Unassembled WGS sequence"/>
</dbReference>
<dbReference type="OrthoDB" id="5410040at2759"/>
<evidence type="ECO:0000256" key="2">
    <source>
        <dbReference type="SAM" id="Phobius"/>
    </source>
</evidence>
<reference evidence="3 4" key="1">
    <citation type="submission" date="2018-03" db="EMBL/GenBank/DDBJ databases">
        <authorList>
            <person name="Guldener U."/>
        </authorList>
    </citation>
    <scope>NUCLEOTIDE SEQUENCE [LARGE SCALE GENOMIC DNA]</scope>
    <source>
        <strain evidence="3 4">NBRC100155</strain>
    </source>
</reference>
<feature type="region of interest" description="Disordered" evidence="1">
    <location>
        <begin position="87"/>
        <end position="112"/>
    </location>
</feature>
<keyword evidence="2" id="KW-1133">Transmembrane helix</keyword>
<accession>A0A5C3E9G7</accession>
<dbReference type="AlphaFoldDB" id="A0A5C3E9G7"/>
<name>A0A5C3E9G7_9BASI</name>
<feature type="transmembrane region" description="Helical" evidence="2">
    <location>
        <begin position="21"/>
        <end position="41"/>
    </location>
</feature>
<sequence>MVLGNILNPSIRFRRLATSSFFIATFAASILTVSISASTILPCPANSRSQSRATLSDESIHPQSQSQSQLIKGQKVLLTRKGGWIQVDLPHSSNPNPTHQSHPTKNDSSFHS</sequence>
<keyword evidence="2" id="KW-0812">Transmembrane</keyword>
<proteinExistence type="predicted"/>
<protein>
    <submittedName>
        <fullName evidence="3">Uncharacterized protein</fullName>
    </submittedName>
</protein>
<evidence type="ECO:0000256" key="1">
    <source>
        <dbReference type="SAM" id="MobiDB-lite"/>
    </source>
</evidence>
<feature type="compositionally biased region" description="Polar residues" evidence="1">
    <location>
        <begin position="46"/>
        <end position="71"/>
    </location>
</feature>
<organism evidence="3 4">
    <name type="scientific">Ustilago trichophora</name>
    <dbReference type="NCBI Taxonomy" id="86804"/>
    <lineage>
        <taxon>Eukaryota</taxon>
        <taxon>Fungi</taxon>
        <taxon>Dikarya</taxon>
        <taxon>Basidiomycota</taxon>
        <taxon>Ustilaginomycotina</taxon>
        <taxon>Ustilaginomycetes</taxon>
        <taxon>Ustilaginales</taxon>
        <taxon>Ustilaginaceae</taxon>
        <taxon>Ustilago</taxon>
    </lineage>
</organism>
<feature type="region of interest" description="Disordered" evidence="1">
    <location>
        <begin position="44"/>
        <end position="72"/>
    </location>
</feature>
<keyword evidence="4" id="KW-1185">Reference proteome</keyword>
<feature type="compositionally biased region" description="Polar residues" evidence="1">
    <location>
        <begin position="91"/>
        <end position="103"/>
    </location>
</feature>
<keyword evidence="2" id="KW-0472">Membrane</keyword>
<dbReference type="EMBL" id="OOIN01000017">
    <property type="protein sequence ID" value="SPO27242.1"/>
    <property type="molecule type" value="Genomic_DNA"/>
</dbReference>
<evidence type="ECO:0000313" key="4">
    <source>
        <dbReference type="Proteomes" id="UP000324022"/>
    </source>
</evidence>
<evidence type="ECO:0000313" key="3">
    <source>
        <dbReference type="EMBL" id="SPO27242.1"/>
    </source>
</evidence>
<gene>
    <name evidence="3" type="ORF">UTRI_10359</name>
</gene>